<dbReference type="AlphaFoldDB" id="A0AAV7M8B9"/>
<evidence type="ECO:0000313" key="1">
    <source>
        <dbReference type="EMBL" id="KAJ1098794.1"/>
    </source>
</evidence>
<dbReference type="EMBL" id="JANPWB010000014">
    <property type="protein sequence ID" value="KAJ1098794.1"/>
    <property type="molecule type" value="Genomic_DNA"/>
</dbReference>
<organism evidence="1 2">
    <name type="scientific">Pleurodeles waltl</name>
    <name type="common">Iberian ribbed newt</name>
    <dbReference type="NCBI Taxonomy" id="8319"/>
    <lineage>
        <taxon>Eukaryota</taxon>
        <taxon>Metazoa</taxon>
        <taxon>Chordata</taxon>
        <taxon>Craniata</taxon>
        <taxon>Vertebrata</taxon>
        <taxon>Euteleostomi</taxon>
        <taxon>Amphibia</taxon>
        <taxon>Batrachia</taxon>
        <taxon>Caudata</taxon>
        <taxon>Salamandroidea</taxon>
        <taxon>Salamandridae</taxon>
        <taxon>Pleurodelinae</taxon>
        <taxon>Pleurodeles</taxon>
    </lineage>
</organism>
<evidence type="ECO:0000313" key="2">
    <source>
        <dbReference type="Proteomes" id="UP001066276"/>
    </source>
</evidence>
<gene>
    <name evidence="1" type="ORF">NDU88_003901</name>
</gene>
<name>A0AAV7M8B9_PLEWA</name>
<dbReference type="Proteomes" id="UP001066276">
    <property type="component" value="Chromosome 10"/>
</dbReference>
<accession>A0AAV7M8B9</accession>
<sequence length="180" mass="19228">MKSGAQRGRGQASKHGRRELLELRATLGENTLRGDTGGFSALRALGEDEESTGTGLARGGPRRPIRTDWCRCCADRALRLRIRLVGLETRTGARATPARPGRLSGAACGVVVDPPTLDDRRKGTPCGIPDAGNRGRSGGCLWVPLPSQELMPCTRLGLGDRCKATQPSNRKQISGQWLCG</sequence>
<proteinExistence type="predicted"/>
<keyword evidence="2" id="KW-1185">Reference proteome</keyword>
<protein>
    <submittedName>
        <fullName evidence="1">Uncharacterized protein</fullName>
    </submittedName>
</protein>
<comment type="caution">
    <text evidence="1">The sequence shown here is derived from an EMBL/GenBank/DDBJ whole genome shotgun (WGS) entry which is preliminary data.</text>
</comment>
<reference evidence="1" key="1">
    <citation type="journal article" date="2022" name="bioRxiv">
        <title>Sequencing and chromosome-scale assembly of the giantPleurodeles waltlgenome.</title>
        <authorList>
            <person name="Brown T."/>
            <person name="Elewa A."/>
            <person name="Iarovenko S."/>
            <person name="Subramanian E."/>
            <person name="Araus A.J."/>
            <person name="Petzold A."/>
            <person name="Susuki M."/>
            <person name="Suzuki K.-i.T."/>
            <person name="Hayashi T."/>
            <person name="Toyoda A."/>
            <person name="Oliveira C."/>
            <person name="Osipova E."/>
            <person name="Leigh N.D."/>
            <person name="Simon A."/>
            <person name="Yun M.H."/>
        </authorList>
    </citation>
    <scope>NUCLEOTIDE SEQUENCE</scope>
    <source>
        <strain evidence="1">20211129_DDA</strain>
        <tissue evidence="1">Liver</tissue>
    </source>
</reference>